<protein>
    <submittedName>
        <fullName evidence="3">Uncharacterized protein</fullName>
    </submittedName>
</protein>
<reference evidence="3 4" key="1">
    <citation type="submission" date="2018-10" db="EMBL/GenBank/DDBJ databases">
        <title>Genomic Encyclopedia of Type Strains, Phase IV (KMG-IV): sequencing the most valuable type-strain genomes for metagenomic binning, comparative biology and taxonomic classification.</title>
        <authorList>
            <person name="Goeker M."/>
        </authorList>
    </citation>
    <scope>NUCLEOTIDE SEQUENCE [LARGE SCALE GENOMIC DNA]</scope>
    <source>
        <strain evidence="3 4">DSM 26916</strain>
    </source>
</reference>
<feature type="compositionally biased region" description="Basic and acidic residues" evidence="1">
    <location>
        <begin position="369"/>
        <end position="383"/>
    </location>
</feature>
<accession>A0A497XEX7</accession>
<feature type="compositionally biased region" description="Basic and acidic residues" evidence="1">
    <location>
        <begin position="113"/>
        <end position="126"/>
    </location>
</feature>
<dbReference type="AlphaFoldDB" id="A0A497XEX7"/>
<evidence type="ECO:0000256" key="2">
    <source>
        <dbReference type="SAM" id="SignalP"/>
    </source>
</evidence>
<dbReference type="OrthoDB" id="5971789at2"/>
<feature type="region of interest" description="Disordered" evidence="1">
    <location>
        <begin position="94"/>
        <end position="126"/>
    </location>
</feature>
<name>A0A497XEX7_9PROT</name>
<dbReference type="EMBL" id="RCCI01000005">
    <property type="protein sequence ID" value="RLJ65105.1"/>
    <property type="molecule type" value="Genomic_DNA"/>
</dbReference>
<evidence type="ECO:0000313" key="3">
    <source>
        <dbReference type="EMBL" id="RLJ65105.1"/>
    </source>
</evidence>
<keyword evidence="4" id="KW-1185">Reference proteome</keyword>
<feature type="region of interest" description="Disordered" evidence="1">
    <location>
        <begin position="361"/>
        <end position="422"/>
    </location>
</feature>
<organism evidence="3 4">
    <name type="scientific">Sulfurisoma sediminicola</name>
    <dbReference type="NCBI Taxonomy" id="1381557"/>
    <lineage>
        <taxon>Bacteria</taxon>
        <taxon>Pseudomonadati</taxon>
        <taxon>Pseudomonadota</taxon>
        <taxon>Betaproteobacteria</taxon>
        <taxon>Nitrosomonadales</taxon>
        <taxon>Sterolibacteriaceae</taxon>
        <taxon>Sulfurisoma</taxon>
    </lineage>
</organism>
<dbReference type="Proteomes" id="UP000268908">
    <property type="component" value="Unassembled WGS sequence"/>
</dbReference>
<feature type="chain" id="PRO_5019823160" evidence="2">
    <location>
        <begin position="21"/>
        <end position="422"/>
    </location>
</feature>
<proteinExistence type="predicted"/>
<evidence type="ECO:0000313" key="4">
    <source>
        <dbReference type="Proteomes" id="UP000268908"/>
    </source>
</evidence>
<feature type="region of interest" description="Disordered" evidence="1">
    <location>
        <begin position="168"/>
        <end position="194"/>
    </location>
</feature>
<sequence>MKIRVSVAALMLAAAGSAQAQNKVIEAQYWMDLSTSSMSIPGMSDDMMESGMMSQMMGGNAFGTTKGPMGGMGPGKWLDTSLYVRARPAGIEGTHGIPPELRMGPTLPLLPPKVERSRGADTEGGVPEKPKGRILFYWGCGENVRAGQPRVLDFAKTDISEWGRFMTGRHVPDRGARSQPGRSVWPNEKDRRRVPKEGSFAGAHALSGEGVPASFKFAVGERNDFMPKVAMSTRGEPAASVLVNWGAVSNAQAYFLNAMGAKGESEMIIWSSSEEPDPGWGLMTYLSPTSIEKFLKERVILPPSTEQCAIPKGIFAGVDGAMVNMIAYGPELNLSFPPRPPKADASWQPEWAARVRVKSTGMTMLGMGEEERAPRSSRRERPSRGAMPQEAERDMPPSQGGEQQGGGGIPDAGQMLRGIFGR</sequence>
<evidence type="ECO:0000256" key="1">
    <source>
        <dbReference type="SAM" id="MobiDB-lite"/>
    </source>
</evidence>
<keyword evidence="2" id="KW-0732">Signal</keyword>
<dbReference type="RefSeq" id="WP_121241679.1">
    <property type="nucleotide sequence ID" value="NZ_BHVV01000008.1"/>
</dbReference>
<gene>
    <name evidence="3" type="ORF">DFR35_1761</name>
</gene>
<comment type="caution">
    <text evidence="3">The sequence shown here is derived from an EMBL/GenBank/DDBJ whole genome shotgun (WGS) entry which is preliminary data.</text>
</comment>
<feature type="signal peptide" evidence="2">
    <location>
        <begin position="1"/>
        <end position="20"/>
    </location>
</feature>